<accession>A0A1T5CHG9</accession>
<evidence type="ECO:0000256" key="5">
    <source>
        <dbReference type="HAMAP-Rule" id="MF_01024"/>
    </source>
</evidence>
<feature type="binding site" evidence="5 9">
    <location>
        <position position="362"/>
    </location>
    <ligand>
        <name>substrate</name>
    </ligand>
</feature>
<dbReference type="PIRSF" id="PIRSF000099">
    <property type="entry name" value="Histidinol_dh"/>
    <property type="match status" value="1"/>
</dbReference>
<dbReference type="UniPathway" id="UPA00031">
    <property type="reaction ID" value="UER00014"/>
</dbReference>
<keyword evidence="4 5" id="KW-0560">Oxidoreductase</keyword>
<dbReference type="OrthoDB" id="9805269at2"/>
<feature type="binding site" evidence="5 9">
    <location>
        <position position="327"/>
    </location>
    <ligand>
        <name>substrate</name>
    </ligand>
</feature>
<dbReference type="GO" id="GO:0008270">
    <property type="term" value="F:zinc ion binding"/>
    <property type="evidence" value="ECO:0007669"/>
    <property type="project" value="UniProtKB-UniRule"/>
</dbReference>
<comment type="pathway">
    <text evidence="5">Amino-acid biosynthesis; L-histidine biosynthesis; L-histidine from 5-phospho-alpha-D-ribose 1-diphosphate: step 9/9.</text>
</comment>
<feature type="binding site" evidence="5 9">
    <location>
        <position position="261"/>
    </location>
    <ligand>
        <name>substrate</name>
    </ligand>
</feature>
<feature type="binding site" evidence="5 10">
    <location>
        <position position="362"/>
    </location>
    <ligand>
        <name>Zn(2+)</name>
        <dbReference type="ChEBI" id="CHEBI:29105"/>
    </ligand>
</feature>
<dbReference type="PROSITE" id="PS00611">
    <property type="entry name" value="HISOL_DEHYDROGENASE"/>
    <property type="match status" value="1"/>
</dbReference>
<dbReference type="FunFam" id="3.40.50.1980:FF:000001">
    <property type="entry name" value="Histidinol dehydrogenase"/>
    <property type="match status" value="1"/>
</dbReference>
<feature type="binding site" evidence="5 9">
    <location>
        <position position="236"/>
    </location>
    <ligand>
        <name>substrate</name>
    </ligand>
</feature>
<feature type="active site" description="Proton acceptor" evidence="5 7">
    <location>
        <position position="326"/>
    </location>
</feature>
<dbReference type="FunFam" id="3.40.50.1980:FF:000026">
    <property type="entry name" value="Histidinol dehydrogenase"/>
    <property type="match status" value="1"/>
</dbReference>
<dbReference type="GO" id="GO:0051287">
    <property type="term" value="F:NAD binding"/>
    <property type="evidence" value="ECO:0007669"/>
    <property type="project" value="InterPro"/>
</dbReference>
<keyword evidence="5 8" id="KW-0520">NAD</keyword>
<dbReference type="GO" id="GO:0005829">
    <property type="term" value="C:cytosol"/>
    <property type="evidence" value="ECO:0007669"/>
    <property type="project" value="TreeGrafter"/>
</dbReference>
<evidence type="ECO:0000313" key="13">
    <source>
        <dbReference type="Proteomes" id="UP000190044"/>
    </source>
</evidence>
<evidence type="ECO:0000256" key="4">
    <source>
        <dbReference type="ARBA" id="ARBA00023002"/>
    </source>
</evidence>
<evidence type="ECO:0000256" key="7">
    <source>
        <dbReference type="PIRSR" id="PIRSR000099-1"/>
    </source>
</evidence>
<reference evidence="13" key="1">
    <citation type="submission" date="2017-02" db="EMBL/GenBank/DDBJ databases">
        <authorList>
            <person name="Varghese N."/>
            <person name="Submissions S."/>
        </authorList>
    </citation>
    <scope>NUCLEOTIDE SEQUENCE [LARGE SCALE GENOMIC DNA]</scope>
    <source>
        <strain evidence="13">R11H</strain>
    </source>
</reference>
<dbReference type="InterPro" id="IPR016161">
    <property type="entry name" value="Ald_DH/histidinol_DH"/>
</dbReference>
<dbReference type="Pfam" id="PF00815">
    <property type="entry name" value="Histidinol_dh"/>
    <property type="match status" value="1"/>
</dbReference>
<dbReference type="SUPFAM" id="SSF53720">
    <property type="entry name" value="ALDH-like"/>
    <property type="match status" value="1"/>
</dbReference>
<feature type="binding site" evidence="5 8">
    <location>
        <position position="190"/>
    </location>
    <ligand>
        <name>NAD(+)</name>
        <dbReference type="ChEBI" id="CHEBI:57540"/>
    </ligand>
</feature>
<keyword evidence="5" id="KW-0028">Amino-acid biosynthesis</keyword>
<comment type="function">
    <text evidence="5">Catalyzes the sequential NAD-dependent oxidations of L-histidinol to L-histidinaldehyde and then to L-histidine.</text>
</comment>
<evidence type="ECO:0000256" key="3">
    <source>
        <dbReference type="ARBA" id="ARBA00022833"/>
    </source>
</evidence>
<comment type="catalytic activity">
    <reaction evidence="5">
        <text>L-histidinol + 2 NAD(+) + H2O = L-histidine + 2 NADH + 3 H(+)</text>
        <dbReference type="Rhea" id="RHEA:20641"/>
        <dbReference type="ChEBI" id="CHEBI:15377"/>
        <dbReference type="ChEBI" id="CHEBI:15378"/>
        <dbReference type="ChEBI" id="CHEBI:57540"/>
        <dbReference type="ChEBI" id="CHEBI:57595"/>
        <dbReference type="ChEBI" id="CHEBI:57699"/>
        <dbReference type="ChEBI" id="CHEBI:57945"/>
        <dbReference type="EC" id="1.1.1.23"/>
    </reaction>
</comment>
<comment type="cofactor">
    <cofactor evidence="5 10">
        <name>Zn(2+)</name>
        <dbReference type="ChEBI" id="CHEBI:29105"/>
    </cofactor>
    <text evidence="5 10">Binds 1 zinc ion per subunit.</text>
</comment>
<dbReference type="GO" id="GO:0004399">
    <property type="term" value="F:histidinol dehydrogenase activity"/>
    <property type="evidence" value="ECO:0007669"/>
    <property type="project" value="UniProtKB-UniRule"/>
</dbReference>
<feature type="binding site" evidence="5 9">
    <location>
        <position position="416"/>
    </location>
    <ligand>
        <name>substrate</name>
    </ligand>
</feature>
<protein>
    <recommendedName>
        <fullName evidence="5">Histidinol dehydrogenase</fullName>
        <shortName evidence="5">HDH</shortName>
        <ecNumber evidence="5">1.1.1.23</ecNumber>
    </recommendedName>
</protein>
<comment type="similarity">
    <text evidence="1 5 6 11">Belongs to the histidinol dehydrogenase family.</text>
</comment>
<dbReference type="Gene3D" id="3.40.50.1980">
    <property type="entry name" value="Nitrogenase molybdenum iron protein domain"/>
    <property type="match status" value="2"/>
</dbReference>
<dbReference type="AlphaFoldDB" id="A0A1T5CHG9"/>
<dbReference type="PANTHER" id="PTHR21256:SF2">
    <property type="entry name" value="HISTIDINE BIOSYNTHESIS TRIFUNCTIONAL PROTEIN"/>
    <property type="match status" value="1"/>
</dbReference>
<dbReference type="InterPro" id="IPR012131">
    <property type="entry name" value="Hstdl_DH"/>
</dbReference>
<dbReference type="PRINTS" id="PR00083">
    <property type="entry name" value="HOLDHDRGNASE"/>
</dbReference>
<feature type="binding site" evidence="5 9">
    <location>
        <position position="421"/>
    </location>
    <ligand>
        <name>substrate</name>
    </ligand>
</feature>
<dbReference type="GO" id="GO:0000105">
    <property type="term" value="P:L-histidine biosynthetic process"/>
    <property type="evidence" value="ECO:0007669"/>
    <property type="project" value="UniProtKB-UniRule"/>
</dbReference>
<evidence type="ECO:0000256" key="1">
    <source>
        <dbReference type="ARBA" id="ARBA00010178"/>
    </source>
</evidence>
<feature type="binding site" evidence="5 10">
    <location>
        <position position="261"/>
    </location>
    <ligand>
        <name>Zn(2+)</name>
        <dbReference type="ChEBI" id="CHEBI:29105"/>
    </ligand>
</feature>
<dbReference type="CDD" id="cd06572">
    <property type="entry name" value="Histidinol_dh"/>
    <property type="match status" value="1"/>
</dbReference>
<feature type="binding site" evidence="5 8">
    <location>
        <position position="213"/>
    </location>
    <ligand>
        <name>NAD(+)</name>
        <dbReference type="ChEBI" id="CHEBI:57540"/>
    </ligand>
</feature>
<dbReference type="EC" id="1.1.1.23" evidence="5"/>
<evidence type="ECO:0000256" key="8">
    <source>
        <dbReference type="PIRSR" id="PIRSR000099-2"/>
    </source>
</evidence>
<dbReference type="NCBIfam" id="TIGR00069">
    <property type="entry name" value="hisD"/>
    <property type="match status" value="1"/>
</dbReference>
<feature type="active site" description="Proton acceptor" evidence="5 7">
    <location>
        <position position="327"/>
    </location>
</feature>
<dbReference type="HAMAP" id="MF_01024">
    <property type="entry name" value="HisD"/>
    <property type="match status" value="1"/>
</dbReference>
<keyword evidence="13" id="KW-1185">Reference proteome</keyword>
<keyword evidence="5" id="KW-0368">Histidine biosynthesis</keyword>
<gene>
    <name evidence="5" type="primary">hisD</name>
    <name evidence="12" type="ORF">SAMN06295937_101069</name>
</gene>
<evidence type="ECO:0000313" key="12">
    <source>
        <dbReference type="EMBL" id="SKB58761.1"/>
    </source>
</evidence>
<dbReference type="PANTHER" id="PTHR21256">
    <property type="entry name" value="HISTIDINOL DEHYDROGENASE HDH"/>
    <property type="match status" value="1"/>
</dbReference>
<dbReference type="InterPro" id="IPR022695">
    <property type="entry name" value="Histidinol_DH_monofunct"/>
</dbReference>
<evidence type="ECO:0000256" key="6">
    <source>
        <dbReference type="PIRNR" id="PIRNR000099"/>
    </source>
</evidence>
<dbReference type="RefSeq" id="WP_079638519.1">
    <property type="nucleotide sequence ID" value="NZ_FUYP01000010.1"/>
</dbReference>
<evidence type="ECO:0000256" key="9">
    <source>
        <dbReference type="PIRSR" id="PIRSR000099-3"/>
    </source>
</evidence>
<feature type="binding site" evidence="5 8">
    <location>
        <position position="129"/>
    </location>
    <ligand>
        <name>NAD(+)</name>
        <dbReference type="ChEBI" id="CHEBI:57540"/>
    </ligand>
</feature>
<evidence type="ECO:0000256" key="10">
    <source>
        <dbReference type="PIRSR" id="PIRSR000099-4"/>
    </source>
</evidence>
<dbReference type="Gene3D" id="1.20.5.1300">
    <property type="match status" value="1"/>
</dbReference>
<dbReference type="InterPro" id="IPR001692">
    <property type="entry name" value="Histidinol_DH_CS"/>
</dbReference>
<dbReference type="EMBL" id="FUYP01000010">
    <property type="protein sequence ID" value="SKB58761.1"/>
    <property type="molecule type" value="Genomic_DNA"/>
</dbReference>
<name>A0A1T5CHG9_9SPHN</name>
<keyword evidence="2 5" id="KW-0479">Metal-binding</keyword>
<keyword evidence="3 5" id="KW-0862">Zinc</keyword>
<proteinExistence type="inferred from homology"/>
<feature type="binding site" evidence="5 9">
    <location>
        <position position="258"/>
    </location>
    <ligand>
        <name>substrate</name>
    </ligand>
</feature>
<feature type="binding site" evidence="5 10">
    <location>
        <position position="258"/>
    </location>
    <ligand>
        <name>Zn(2+)</name>
        <dbReference type="ChEBI" id="CHEBI:29105"/>
    </ligand>
</feature>
<evidence type="ECO:0000256" key="2">
    <source>
        <dbReference type="ARBA" id="ARBA00022723"/>
    </source>
</evidence>
<dbReference type="Proteomes" id="UP000190044">
    <property type="component" value="Unassembled WGS sequence"/>
</dbReference>
<feature type="binding site" evidence="5 10">
    <location>
        <position position="421"/>
    </location>
    <ligand>
        <name>Zn(2+)</name>
        <dbReference type="ChEBI" id="CHEBI:29105"/>
    </ligand>
</feature>
<evidence type="ECO:0000256" key="11">
    <source>
        <dbReference type="RuleBase" id="RU004175"/>
    </source>
</evidence>
<sequence length="432" mass="45028">MRRLDASDPGFPAAFDALVNDRRESASDVSADVAAIIARVKAEGDAALADYTARFDRFDLDAKGWSISKEDCAAAYEALDPVLGAALDLAAERIRAYHAAQRPEDRDYRDAVGARLGARWRAVDAAGVYVPGGRAAYPSSVLMNILPAKVAGVERIVMVTPTPDGAVNPVVMAAAHIGGVDEIFRIGGAQAIAALAYGTRRIAPVDVITGPGNAWVAEAKRQLYGVVGIDMVAGPSEIVVIADAKNDPHVIAADLLSQAEHDPTSQSILFTDDGDFADAVAAAVAHVIPTLATAPTMQASWAENGAVIVVPALADAVPLCDRLAPEHLELAVDAAEADALFRAVRHAGSVFLGRQTPEAIGDYVAGPNHVLPTGRRARFSSGLSVTDFMKRTSFLALDEDALAAIGPAAVALATAEGLPAHALSVQNRLKQS</sequence>
<organism evidence="12 13">
    <name type="scientific">Sphingopyxis flava</name>
    <dbReference type="NCBI Taxonomy" id="1507287"/>
    <lineage>
        <taxon>Bacteria</taxon>
        <taxon>Pseudomonadati</taxon>
        <taxon>Pseudomonadota</taxon>
        <taxon>Alphaproteobacteria</taxon>
        <taxon>Sphingomonadales</taxon>
        <taxon>Sphingomonadaceae</taxon>
        <taxon>Sphingopyxis</taxon>
    </lineage>
</organism>